<proteinExistence type="predicted"/>
<organism evidence="1 2">
    <name type="scientific">Tetradesmus obliquus</name>
    <name type="common">Green alga</name>
    <name type="synonym">Acutodesmus obliquus</name>
    <dbReference type="NCBI Taxonomy" id="3088"/>
    <lineage>
        <taxon>Eukaryota</taxon>
        <taxon>Viridiplantae</taxon>
        <taxon>Chlorophyta</taxon>
        <taxon>core chlorophytes</taxon>
        <taxon>Chlorophyceae</taxon>
        <taxon>CS clade</taxon>
        <taxon>Sphaeropleales</taxon>
        <taxon>Scenedesmaceae</taxon>
        <taxon>Tetradesmus</taxon>
    </lineage>
</organism>
<dbReference type="AlphaFoldDB" id="A0A383VW55"/>
<evidence type="ECO:0000313" key="2">
    <source>
        <dbReference type="Proteomes" id="UP000256970"/>
    </source>
</evidence>
<accession>A0A383VW55</accession>
<name>A0A383VW55_TETOB</name>
<keyword evidence="2" id="KW-1185">Reference proteome</keyword>
<dbReference type="Proteomes" id="UP000256970">
    <property type="component" value="Unassembled WGS sequence"/>
</dbReference>
<sequence length="211" mass="22696">MVTFNNTDKCEAMIAFPGNNGEAKGLFNGMTWNTFITTGGTIEWKWYKGTPATGDTGVAAPTLKLTVADPTAQTWVFPYQAANTFVYINMEPVGPTWSMGGRQDTCNGHYSLEWWMQPATQSSPRTLSGGGNAPPPCDYQLKWDSASAPYTFGSSPSTTVAAGFMSRAVILSIHLQQGSSNGNTASFVGWLRIKTGSGAPVAYDYTWQFGA</sequence>
<dbReference type="EMBL" id="FNXT01000950">
    <property type="protein sequence ID" value="SZX69707.1"/>
    <property type="molecule type" value="Genomic_DNA"/>
</dbReference>
<evidence type="ECO:0000313" key="1">
    <source>
        <dbReference type="EMBL" id="SZX69707.1"/>
    </source>
</evidence>
<protein>
    <submittedName>
        <fullName evidence="1">Uncharacterized protein</fullName>
    </submittedName>
</protein>
<gene>
    <name evidence="1" type="ORF">BQ4739_LOCUS9996</name>
</gene>
<reference evidence="1 2" key="1">
    <citation type="submission" date="2016-10" db="EMBL/GenBank/DDBJ databases">
        <authorList>
            <person name="Cai Z."/>
        </authorList>
    </citation>
    <scope>NUCLEOTIDE SEQUENCE [LARGE SCALE GENOMIC DNA]</scope>
</reference>